<dbReference type="AlphaFoldDB" id="Q10FJ5"/>
<name>Q10FJ5_ORYSJ</name>
<feature type="region of interest" description="Disordered" evidence="1">
    <location>
        <begin position="1"/>
        <end position="29"/>
    </location>
</feature>
<evidence type="ECO:0000313" key="2">
    <source>
        <dbReference type="EMBL" id="AAR87179.1"/>
    </source>
</evidence>
<protein>
    <submittedName>
        <fullName evidence="2">Uncharacterized protein</fullName>
    </submittedName>
</protein>
<gene>
    <name evidence="2" type="ORF">OSJNBa0056E06.18</name>
</gene>
<feature type="compositionally biased region" description="Low complexity" evidence="1">
    <location>
        <begin position="9"/>
        <end position="22"/>
    </location>
</feature>
<evidence type="ECO:0000313" key="3">
    <source>
        <dbReference type="Proteomes" id="UP000000763"/>
    </source>
</evidence>
<evidence type="ECO:0000256" key="1">
    <source>
        <dbReference type="SAM" id="MobiDB-lite"/>
    </source>
</evidence>
<proteinExistence type="predicted"/>
<dbReference type="Proteomes" id="UP000000763">
    <property type="component" value="Chromosome 3"/>
</dbReference>
<organism evidence="2 3">
    <name type="scientific">Oryza sativa subsp. japonica</name>
    <name type="common">Rice</name>
    <dbReference type="NCBI Taxonomy" id="39947"/>
    <lineage>
        <taxon>Eukaryota</taxon>
        <taxon>Viridiplantae</taxon>
        <taxon>Streptophyta</taxon>
        <taxon>Embryophyta</taxon>
        <taxon>Tracheophyta</taxon>
        <taxon>Spermatophyta</taxon>
        <taxon>Magnoliopsida</taxon>
        <taxon>Liliopsida</taxon>
        <taxon>Poales</taxon>
        <taxon>Poaceae</taxon>
        <taxon>BOP clade</taxon>
        <taxon>Oryzoideae</taxon>
        <taxon>Oryzeae</taxon>
        <taxon>Oryzinae</taxon>
        <taxon>Oryza</taxon>
        <taxon>Oryza sativa</taxon>
    </lineage>
</organism>
<dbReference type="EMBL" id="AC135792">
    <property type="protein sequence ID" value="AAR87179.1"/>
    <property type="molecule type" value="Genomic_DNA"/>
</dbReference>
<reference evidence="3" key="2">
    <citation type="journal article" date="2008" name="Nucleic Acids Res.">
        <title>The rice annotation project database (RAP-DB): 2008 update.</title>
        <authorList>
            <consortium name="The rice annotation project (RAP)"/>
        </authorList>
    </citation>
    <scope>GENOME REANNOTATION</scope>
    <source>
        <strain evidence="3">cv. Nipponbare</strain>
    </source>
</reference>
<sequence length="109" mass="12268">MTGSARARAMGGPSSDGAAASGKPRLTGLKTTTELTRSEVWRRLRGEGRYAEVEYRAVAETNWLCKHLRGLYVPPIEATLVYSDNAQFDLQIWRQNFIAHKRETSLAHY</sequence>
<accession>Q10FJ5</accession>
<reference evidence="3" key="1">
    <citation type="journal article" date="2005" name="Nature">
        <title>The map-based sequence of the rice genome.</title>
        <authorList>
            <consortium name="International rice genome sequencing project (IRGSP)"/>
            <person name="Matsumoto T."/>
            <person name="Wu J."/>
            <person name="Kanamori H."/>
            <person name="Katayose Y."/>
            <person name="Fujisawa M."/>
            <person name="Namiki N."/>
            <person name="Mizuno H."/>
            <person name="Yamamoto K."/>
            <person name="Antonio B.A."/>
            <person name="Baba T."/>
            <person name="Sakata K."/>
            <person name="Nagamura Y."/>
            <person name="Aoki H."/>
            <person name="Arikawa K."/>
            <person name="Arita K."/>
            <person name="Bito T."/>
            <person name="Chiden Y."/>
            <person name="Fujitsuka N."/>
            <person name="Fukunaka R."/>
            <person name="Hamada M."/>
            <person name="Harada C."/>
            <person name="Hayashi A."/>
            <person name="Hijishita S."/>
            <person name="Honda M."/>
            <person name="Hosokawa S."/>
            <person name="Ichikawa Y."/>
            <person name="Idonuma A."/>
            <person name="Iijima M."/>
            <person name="Ikeda M."/>
            <person name="Ikeno M."/>
            <person name="Ito K."/>
            <person name="Ito S."/>
            <person name="Ito T."/>
            <person name="Ito Y."/>
            <person name="Ito Y."/>
            <person name="Iwabuchi A."/>
            <person name="Kamiya K."/>
            <person name="Karasawa W."/>
            <person name="Kurita K."/>
            <person name="Katagiri S."/>
            <person name="Kikuta A."/>
            <person name="Kobayashi H."/>
            <person name="Kobayashi N."/>
            <person name="Machita K."/>
            <person name="Maehara T."/>
            <person name="Masukawa M."/>
            <person name="Mizubayashi T."/>
            <person name="Mukai Y."/>
            <person name="Nagasaki H."/>
            <person name="Nagata Y."/>
            <person name="Naito S."/>
            <person name="Nakashima M."/>
            <person name="Nakama Y."/>
            <person name="Nakamichi Y."/>
            <person name="Nakamura M."/>
            <person name="Meguro A."/>
            <person name="Negishi M."/>
            <person name="Ohta I."/>
            <person name="Ohta T."/>
            <person name="Okamoto M."/>
            <person name="Ono N."/>
            <person name="Saji S."/>
            <person name="Sakaguchi M."/>
            <person name="Sakai K."/>
            <person name="Shibata M."/>
            <person name="Shimokawa T."/>
            <person name="Song J."/>
            <person name="Takazaki Y."/>
            <person name="Terasawa K."/>
            <person name="Tsugane M."/>
            <person name="Tsuji K."/>
            <person name="Ueda S."/>
            <person name="Waki K."/>
            <person name="Yamagata H."/>
            <person name="Yamamoto M."/>
            <person name="Yamamoto S."/>
            <person name="Yamane H."/>
            <person name="Yoshiki S."/>
            <person name="Yoshihara R."/>
            <person name="Yukawa K."/>
            <person name="Zhong H."/>
            <person name="Yano M."/>
            <person name="Yuan Q."/>
            <person name="Ouyang S."/>
            <person name="Liu J."/>
            <person name="Jones K.M."/>
            <person name="Gansberger K."/>
            <person name="Moffat K."/>
            <person name="Hill J."/>
            <person name="Bera J."/>
            <person name="Fadrosh D."/>
            <person name="Jin S."/>
            <person name="Johri S."/>
            <person name="Kim M."/>
            <person name="Overton L."/>
            <person name="Reardon M."/>
            <person name="Tsitrin T."/>
            <person name="Vuong H."/>
            <person name="Weaver B."/>
            <person name="Ciecko A."/>
            <person name="Tallon L."/>
            <person name="Jackson J."/>
            <person name="Pai G."/>
            <person name="Aken S.V."/>
            <person name="Utterback T."/>
            <person name="Reidmuller S."/>
            <person name="Feldblyum T."/>
            <person name="Hsiao J."/>
            <person name="Zismann V."/>
            <person name="Iobst S."/>
            <person name="de Vazeille A.R."/>
            <person name="Buell C.R."/>
            <person name="Ying K."/>
            <person name="Li Y."/>
            <person name="Lu T."/>
            <person name="Huang Y."/>
            <person name="Zhao Q."/>
            <person name="Feng Q."/>
            <person name="Zhang L."/>
            <person name="Zhu J."/>
            <person name="Weng Q."/>
            <person name="Mu J."/>
            <person name="Lu Y."/>
            <person name="Fan D."/>
            <person name="Liu Y."/>
            <person name="Guan J."/>
            <person name="Zhang Y."/>
            <person name="Yu S."/>
            <person name="Liu X."/>
            <person name="Zhang Y."/>
            <person name="Hong G."/>
            <person name="Han B."/>
            <person name="Choisne N."/>
            <person name="Demange N."/>
            <person name="Orjeda G."/>
            <person name="Samain S."/>
            <person name="Cattolico L."/>
            <person name="Pelletier E."/>
            <person name="Couloux A."/>
            <person name="Segurens B."/>
            <person name="Wincker P."/>
            <person name="D'Hont A."/>
            <person name="Scarpelli C."/>
            <person name="Weissenbach J."/>
            <person name="Salanoubat M."/>
            <person name="Quetier F."/>
            <person name="Yu Y."/>
            <person name="Kim H.R."/>
            <person name="Rambo T."/>
            <person name="Currie J."/>
            <person name="Collura K."/>
            <person name="Luo M."/>
            <person name="Yang T."/>
            <person name="Ammiraju J.S.S."/>
            <person name="Engler F."/>
            <person name="Soderlund C."/>
            <person name="Wing R.A."/>
            <person name="Palmer L.E."/>
            <person name="de la Bastide M."/>
            <person name="Spiegel L."/>
            <person name="Nascimento L."/>
            <person name="Zutavern T."/>
            <person name="O'Shaughnessy A."/>
            <person name="Dike S."/>
            <person name="Dedhia N."/>
            <person name="Preston R."/>
            <person name="Balija V."/>
            <person name="McCombie W.R."/>
            <person name="Chow T."/>
            <person name="Chen H."/>
            <person name="Chung M."/>
            <person name="Chen C."/>
            <person name="Shaw J."/>
            <person name="Wu H."/>
            <person name="Hsiao K."/>
            <person name="Chao Y."/>
            <person name="Chu M."/>
            <person name="Cheng C."/>
            <person name="Hour A."/>
            <person name="Lee P."/>
            <person name="Lin S."/>
            <person name="Lin Y."/>
            <person name="Liou J."/>
            <person name="Liu S."/>
            <person name="Hsing Y."/>
            <person name="Raghuvanshi S."/>
            <person name="Mohanty A."/>
            <person name="Bharti A.K."/>
            <person name="Gaur A."/>
            <person name="Gupta V."/>
            <person name="Kumar D."/>
            <person name="Ravi V."/>
            <person name="Vij S."/>
            <person name="Kapur A."/>
            <person name="Khurana P."/>
            <person name="Khurana P."/>
            <person name="Khurana J.P."/>
            <person name="Tyagi A.K."/>
            <person name="Gaikwad K."/>
            <person name="Singh A."/>
            <person name="Dalal V."/>
            <person name="Srivastava S."/>
            <person name="Dixit A."/>
            <person name="Pal A.K."/>
            <person name="Ghazi I.A."/>
            <person name="Yadav M."/>
            <person name="Pandit A."/>
            <person name="Bhargava A."/>
            <person name="Sureshbabu K."/>
            <person name="Batra K."/>
            <person name="Sharma T.R."/>
            <person name="Mohapatra T."/>
            <person name="Singh N.K."/>
            <person name="Messing J."/>
            <person name="Nelson A.B."/>
            <person name="Fuks G."/>
            <person name="Kavchok S."/>
            <person name="Keizer G."/>
            <person name="Linton E."/>
            <person name="Llaca V."/>
            <person name="Song R."/>
            <person name="Tanyolac B."/>
            <person name="Young S."/>
            <person name="Ho-Il K."/>
            <person name="Hahn J.H."/>
            <person name="Sangsakoo G."/>
            <person name="Vanavichit A."/>
            <person name="de Mattos Luiz.A.T."/>
            <person name="Zimmer P.D."/>
            <person name="Malone G."/>
            <person name="Dellagostin O."/>
            <person name="de Oliveira A.C."/>
            <person name="Bevan M."/>
            <person name="Bancroft I."/>
            <person name="Minx P."/>
            <person name="Cordum H."/>
            <person name="Wilson R."/>
            <person name="Cheng Z."/>
            <person name="Jin W."/>
            <person name="Jiang J."/>
            <person name="Leong S.A."/>
            <person name="Iwama H."/>
            <person name="Gojobori T."/>
            <person name="Itoh T."/>
            <person name="Niimura Y."/>
            <person name="Fujii Y."/>
            <person name="Habara T."/>
            <person name="Sakai H."/>
            <person name="Sato Y."/>
            <person name="Wilson G."/>
            <person name="Kumar K."/>
            <person name="McCouch S."/>
            <person name="Juretic N."/>
            <person name="Hoen D."/>
            <person name="Wright S."/>
            <person name="Bruskiewich R."/>
            <person name="Bureau T."/>
            <person name="Miyao A."/>
            <person name="Hirochika H."/>
            <person name="Nishikawa T."/>
            <person name="Kadowaki K."/>
            <person name="Sugiura M."/>
            <person name="Burr B."/>
            <person name="Sasaki T."/>
        </authorList>
    </citation>
    <scope>NUCLEOTIDE SEQUENCE [LARGE SCALE GENOMIC DNA]</scope>
    <source>
        <strain evidence="3">cv. Nipponbare</strain>
    </source>
</reference>